<comment type="subcellular location">
    <subcellularLocation>
        <location evidence="1">Nucleus</location>
    </subcellularLocation>
</comment>
<organism evidence="5 6">
    <name type="scientific">Urochloa decumbens</name>
    <dbReference type="NCBI Taxonomy" id="240449"/>
    <lineage>
        <taxon>Eukaryota</taxon>
        <taxon>Viridiplantae</taxon>
        <taxon>Streptophyta</taxon>
        <taxon>Embryophyta</taxon>
        <taxon>Tracheophyta</taxon>
        <taxon>Spermatophyta</taxon>
        <taxon>Magnoliopsida</taxon>
        <taxon>Liliopsida</taxon>
        <taxon>Poales</taxon>
        <taxon>Poaceae</taxon>
        <taxon>PACMAD clade</taxon>
        <taxon>Panicoideae</taxon>
        <taxon>Panicodae</taxon>
        <taxon>Paniceae</taxon>
        <taxon>Melinidinae</taxon>
        <taxon>Urochloa</taxon>
    </lineage>
</organism>
<gene>
    <name evidence="5" type="ORF">URODEC1_LOCUS12292</name>
</gene>
<keyword evidence="1" id="KW-0862">Zinc</keyword>
<dbReference type="AlphaFoldDB" id="A0ABC8WFS8"/>
<evidence type="ECO:0000256" key="2">
    <source>
        <dbReference type="SAM" id="MobiDB-lite"/>
    </source>
</evidence>
<feature type="domain" description="FAR1" evidence="3">
    <location>
        <begin position="76"/>
        <end position="146"/>
    </location>
</feature>
<keyword evidence="6" id="KW-1185">Reference proteome</keyword>
<keyword evidence="1" id="KW-0539">Nucleus</keyword>
<evidence type="ECO:0000259" key="3">
    <source>
        <dbReference type="Pfam" id="PF03101"/>
    </source>
</evidence>
<comment type="similarity">
    <text evidence="1">Belongs to the FHY3/FAR1 family.</text>
</comment>
<dbReference type="PANTHER" id="PTHR31669:SF217">
    <property type="entry name" value="PROTEIN FAR1-RELATED SEQUENCE"/>
    <property type="match status" value="1"/>
</dbReference>
<evidence type="ECO:0000259" key="4">
    <source>
        <dbReference type="Pfam" id="PF10551"/>
    </source>
</evidence>
<dbReference type="InterPro" id="IPR031052">
    <property type="entry name" value="FHY3/FAR1"/>
</dbReference>
<dbReference type="Pfam" id="PF10551">
    <property type="entry name" value="MULE"/>
    <property type="match status" value="1"/>
</dbReference>
<evidence type="ECO:0000313" key="5">
    <source>
        <dbReference type="EMBL" id="CAL4906891.1"/>
    </source>
</evidence>
<comment type="function">
    <text evidence="1">Putative transcription activator involved in regulating light control of development.</text>
</comment>
<feature type="domain" description="MULE transposase" evidence="4">
    <location>
        <begin position="187"/>
        <end position="279"/>
    </location>
</feature>
<dbReference type="PANTHER" id="PTHR31669">
    <property type="entry name" value="PROTEIN FAR1-RELATED SEQUENCE 10-RELATED"/>
    <property type="match status" value="1"/>
</dbReference>
<feature type="compositionally biased region" description="Low complexity" evidence="2">
    <location>
        <begin position="505"/>
        <end position="522"/>
    </location>
</feature>
<dbReference type="InterPro" id="IPR018289">
    <property type="entry name" value="MULE_transposase_dom"/>
</dbReference>
<keyword evidence="1" id="KW-0863">Zinc-finger</keyword>
<reference evidence="6" key="1">
    <citation type="submission" date="2024-06" db="EMBL/GenBank/DDBJ databases">
        <authorList>
            <person name="Ryan C."/>
        </authorList>
    </citation>
    <scope>NUCLEOTIDE SEQUENCE [LARGE SCALE GENOMIC DNA]</scope>
</reference>
<dbReference type="GO" id="GO:0008270">
    <property type="term" value="F:zinc ion binding"/>
    <property type="evidence" value="ECO:0007669"/>
    <property type="project" value="UniProtKB-UniRule"/>
</dbReference>
<feature type="region of interest" description="Disordered" evidence="2">
    <location>
        <begin position="496"/>
        <end position="555"/>
    </location>
</feature>
<dbReference type="Pfam" id="PF03101">
    <property type="entry name" value="FAR1"/>
    <property type="match status" value="1"/>
</dbReference>
<dbReference type="InterPro" id="IPR004330">
    <property type="entry name" value="FAR1_DNA_bnd_dom"/>
</dbReference>
<name>A0ABC8WFS8_9POAL</name>
<keyword evidence="1" id="KW-0479">Metal-binding</keyword>
<evidence type="ECO:0000313" key="6">
    <source>
        <dbReference type="Proteomes" id="UP001497457"/>
    </source>
</evidence>
<feature type="region of interest" description="Disordered" evidence="2">
    <location>
        <begin position="1"/>
        <end position="31"/>
    </location>
</feature>
<proteinExistence type="inferred from homology"/>
<evidence type="ECO:0000256" key="1">
    <source>
        <dbReference type="RuleBase" id="RU367018"/>
    </source>
</evidence>
<sequence>MATGSAATADVPGSVVDTRSDDPLHHTSTLMPPATVPLGALQTPDATQLFYPDKNINLILVPRLRQEFSSMEDAYEFYRDYSKLAGFSLTTARTSKETRHWLCYRAGFHKSKKGDGEPNQTEKGSKKCGCPAYIKVKEDKKRNIWECKRNNEYFYWDIDADPDTAVVRNIFWSHASQRAEYRDFGDVVTFDTTHKTNSKHMPLAMFVGANNNLKNVTFGQALIGDETSRSFTWLFETFLNCMGGRQPHVILTDEDPAMRIAIGLVLNKSQHWNCRWHITRIWEYDLDQLFSQHKDKNLKERFESLINYPLGPMQFEVEWKKLVDKCGIADHPAIRALRDKRERWIATYFKGMYCGRMTSTQRSESQNRVLKDGYVNESTSLHMFTKRMLDSLQHAGHMDAGLFCMHIIRAFTHLQVRRIPESYILKRYTRDTRQEVEWDRHDGVRIGGHASKEQTRLSKLLPKLMKLGRAGSRSDRACTEVNRLLDKITPGVEMFPRSIDHESSDPGQSSSGSVVTGTTVLSDGRLVLEPPVSRTKGRSPGKQPRNNVDNELDGNALSTYTKENYGDRECHCCGVRGTHYSTTCPVNPD</sequence>
<dbReference type="GO" id="GO:0005634">
    <property type="term" value="C:nucleus"/>
    <property type="evidence" value="ECO:0007669"/>
    <property type="project" value="UniProtKB-SubCell"/>
</dbReference>
<dbReference type="Proteomes" id="UP001497457">
    <property type="component" value="Chromosome 12b"/>
</dbReference>
<protein>
    <recommendedName>
        <fullName evidence="1">Protein FAR1-RELATED SEQUENCE</fullName>
    </recommendedName>
</protein>
<dbReference type="GO" id="GO:0006355">
    <property type="term" value="P:regulation of DNA-templated transcription"/>
    <property type="evidence" value="ECO:0007669"/>
    <property type="project" value="UniProtKB-UniRule"/>
</dbReference>
<accession>A0ABC8WFS8</accession>
<reference evidence="5 6" key="2">
    <citation type="submission" date="2024-10" db="EMBL/GenBank/DDBJ databases">
        <authorList>
            <person name="Ryan C."/>
        </authorList>
    </citation>
    <scope>NUCLEOTIDE SEQUENCE [LARGE SCALE GENOMIC DNA]</scope>
</reference>
<dbReference type="EMBL" id="OZ075122">
    <property type="protein sequence ID" value="CAL4906891.1"/>
    <property type="molecule type" value="Genomic_DNA"/>
</dbReference>